<accession>A0A1G4I0T5</accession>
<feature type="chain" id="PRO_5009235080" evidence="1">
    <location>
        <begin position="28"/>
        <end position="487"/>
    </location>
</feature>
<dbReference type="SUPFAM" id="SSF55394">
    <property type="entry name" value="Bactericidal permeability-increasing protein, BPI"/>
    <property type="match status" value="2"/>
</dbReference>
<dbReference type="GO" id="GO:0008289">
    <property type="term" value="F:lipid binding"/>
    <property type="evidence" value="ECO:0007669"/>
    <property type="project" value="InterPro"/>
</dbReference>
<gene>
    <name evidence="2" type="ORF">TEOVI_000014100</name>
</gene>
<dbReference type="Proteomes" id="UP000195570">
    <property type="component" value="Unassembled WGS sequence"/>
</dbReference>
<name>A0A1G4I0T5_TRYEQ</name>
<comment type="caution">
    <text evidence="2">The sequence shown here is derived from an EMBL/GenBank/DDBJ whole genome shotgun (WGS) entry which is preliminary data.</text>
</comment>
<dbReference type="EMBL" id="CZPT02000221">
    <property type="protein sequence ID" value="SCU65139.1"/>
    <property type="molecule type" value="Genomic_DNA"/>
</dbReference>
<keyword evidence="3" id="KW-1185">Reference proteome</keyword>
<dbReference type="AlphaFoldDB" id="A0A1G4I0T5"/>
<dbReference type="RefSeq" id="XP_067076790.1">
    <property type="nucleotide sequence ID" value="XM_067220689.1"/>
</dbReference>
<dbReference type="InterPro" id="IPR032942">
    <property type="entry name" value="BPI/LBP/Plunc"/>
</dbReference>
<evidence type="ECO:0000256" key="1">
    <source>
        <dbReference type="SAM" id="SignalP"/>
    </source>
</evidence>
<keyword evidence="1" id="KW-0732">Signal</keyword>
<dbReference type="PANTHER" id="PTHR10504:SF131">
    <property type="entry name" value="BPI2 DOMAIN-CONTAINING PROTEIN"/>
    <property type="match status" value="1"/>
</dbReference>
<sequence>MPRRFAFARSATLCVFILLSLLTEAFPEYVGGKIGQTPPSDFPPGNVRFGIDDAAIAPVVPLILKTLKSFIGSVTVPEQRLHGVSLETMQVQDINIGNMSLHMNSTNRVDVSVWNMTANVPETNFSYNLVFVSCSGTAKTDVRNANVSFAMRLSIGVGGILDVSVEDMAIQLLDLVITPSLNGWCKSMDFVVGTLMNIFKRSIADYLQQYVPAMVQPIVRAKTVDILQKLPISFVSPPNITDGRMELTLAIHSEIPINRTTKAGMFTEIGGPLPERDISMICSFAAANNVLRLLHLFGNQSLLNMTIPIPGIYNSSLAESIYPDVVELCPNCPLKFVTGWTAAPWLEPVSDKAFITNAQGPTLSMDMVMDDNTSVTVLGAHLNATANVTHLSTDNSGRITIKLASVNAAVALYAPLGRKINSTSLNTDVQVLLNEIVVPLVNAQTGGFALPFDVTDLLLKVSNATISVGLNAMEAYPLIGSCIDRIW</sequence>
<dbReference type="GeneID" id="92374081"/>
<evidence type="ECO:0000313" key="2">
    <source>
        <dbReference type="EMBL" id="SCU65139.1"/>
    </source>
</evidence>
<dbReference type="InterPro" id="IPR017943">
    <property type="entry name" value="Bactericidal_perm-incr_a/b_dom"/>
</dbReference>
<proteinExistence type="predicted"/>
<protein>
    <submittedName>
        <fullName evidence="2">Expression site-associated gene (ESAG) protein, putative</fullName>
    </submittedName>
</protein>
<organism evidence="2 3">
    <name type="scientific">Trypanosoma equiperdum</name>
    <dbReference type="NCBI Taxonomy" id="5694"/>
    <lineage>
        <taxon>Eukaryota</taxon>
        <taxon>Discoba</taxon>
        <taxon>Euglenozoa</taxon>
        <taxon>Kinetoplastea</taxon>
        <taxon>Metakinetoplastina</taxon>
        <taxon>Trypanosomatida</taxon>
        <taxon>Trypanosomatidae</taxon>
        <taxon>Trypanosoma</taxon>
    </lineage>
</organism>
<feature type="signal peptide" evidence="1">
    <location>
        <begin position="1"/>
        <end position="27"/>
    </location>
</feature>
<dbReference type="VEuPathDB" id="TriTrypDB:TEOVI_000014100"/>
<reference evidence="2" key="1">
    <citation type="submission" date="2016-09" db="EMBL/GenBank/DDBJ databases">
        <authorList>
            <person name="Hebert L."/>
            <person name="Moumen B."/>
        </authorList>
    </citation>
    <scope>NUCLEOTIDE SEQUENCE [LARGE SCALE GENOMIC DNA]</scope>
    <source>
        <strain evidence="2">OVI</strain>
    </source>
</reference>
<dbReference type="PANTHER" id="PTHR10504">
    <property type="entry name" value="BACTERICIDAL PERMEABILITY-INCREASING BPI PROTEIN-RELATED"/>
    <property type="match status" value="1"/>
</dbReference>
<evidence type="ECO:0000313" key="3">
    <source>
        <dbReference type="Proteomes" id="UP000195570"/>
    </source>
</evidence>
<dbReference type="Gene3D" id="3.15.20.10">
    <property type="entry name" value="Bactericidal permeability-increasing protein, domain 2"/>
    <property type="match status" value="1"/>
</dbReference>
<dbReference type="Gene3D" id="3.15.10.10">
    <property type="entry name" value="Bactericidal permeability-increasing protein, domain 1"/>
    <property type="match status" value="1"/>
</dbReference>